<feature type="domain" description="CN hydrolase" evidence="2">
    <location>
        <begin position="7"/>
        <end position="238"/>
    </location>
</feature>
<sequence length="280" mass="31127">MSSSSSLRIATAQVMISDDARRNGPVIRRLMREAAEAGARLILFPEGCLSGYAKEQIRDWDQVDWPAVEEELRQVAALAAELRLWVVLGSAHRLTPPHRPHNSLYVIADDGQVVDRYDKRYCSNTEILGYYTPGFAPTTFTVDGYRFGCAICIEINFPELFVEYERLGVDCVLLSAYPVDSVFEVKARAHAAINNYWLAMATPAQTSALLNSELISPDGTVLARADATTELIIGELDRDAPEFDIALNKARPWRAGARQGDIYRSRRVCDPRSDSPAGFV</sequence>
<evidence type="ECO:0000313" key="3">
    <source>
        <dbReference type="EMBL" id="MFE9605866.1"/>
    </source>
</evidence>
<protein>
    <submittedName>
        <fullName evidence="3">Carbon-nitrogen hydrolase family protein</fullName>
    </submittedName>
</protein>
<accession>A0ABW6MIB4</accession>
<comment type="caution">
    <text evidence="3">The sequence shown here is derived from an EMBL/GenBank/DDBJ whole genome shotgun (WGS) entry which is preliminary data.</text>
</comment>
<dbReference type="RefSeq" id="WP_388114596.1">
    <property type="nucleotide sequence ID" value="NZ_JBIAHM010000021.1"/>
</dbReference>
<gene>
    <name evidence="3" type="ORF">ACFYNQ_45945</name>
</gene>
<dbReference type="Pfam" id="PF00795">
    <property type="entry name" value="CN_hydrolase"/>
    <property type="match status" value="1"/>
</dbReference>
<dbReference type="GO" id="GO:0016787">
    <property type="term" value="F:hydrolase activity"/>
    <property type="evidence" value="ECO:0007669"/>
    <property type="project" value="UniProtKB-KW"/>
</dbReference>
<dbReference type="Proteomes" id="UP001601303">
    <property type="component" value="Unassembled WGS sequence"/>
</dbReference>
<dbReference type="PANTHER" id="PTHR23088:SF27">
    <property type="entry name" value="DEAMINATED GLUTATHIONE AMIDASE"/>
    <property type="match status" value="1"/>
</dbReference>
<name>A0ABW6MIB4_9ACTN</name>
<organism evidence="3 4">
    <name type="scientific">Streptomyces hokutonensis</name>
    <dbReference type="NCBI Taxonomy" id="1306990"/>
    <lineage>
        <taxon>Bacteria</taxon>
        <taxon>Bacillati</taxon>
        <taxon>Actinomycetota</taxon>
        <taxon>Actinomycetes</taxon>
        <taxon>Kitasatosporales</taxon>
        <taxon>Streptomycetaceae</taxon>
        <taxon>Streptomyces</taxon>
    </lineage>
</organism>
<dbReference type="CDD" id="cd07197">
    <property type="entry name" value="nitrilase"/>
    <property type="match status" value="1"/>
</dbReference>
<proteinExistence type="inferred from homology"/>
<comment type="similarity">
    <text evidence="1">Belongs to the carbon-nitrogen hydrolase superfamily. NIT1/NIT2 family.</text>
</comment>
<dbReference type="InterPro" id="IPR036526">
    <property type="entry name" value="C-N_Hydrolase_sf"/>
</dbReference>
<evidence type="ECO:0000313" key="4">
    <source>
        <dbReference type="Proteomes" id="UP001601303"/>
    </source>
</evidence>
<dbReference type="EMBL" id="JBIAHM010000021">
    <property type="protein sequence ID" value="MFE9605866.1"/>
    <property type="molecule type" value="Genomic_DNA"/>
</dbReference>
<evidence type="ECO:0000259" key="2">
    <source>
        <dbReference type="PROSITE" id="PS50263"/>
    </source>
</evidence>
<reference evidence="3 4" key="1">
    <citation type="submission" date="2024-10" db="EMBL/GenBank/DDBJ databases">
        <title>The Natural Products Discovery Center: Release of the First 8490 Sequenced Strains for Exploring Actinobacteria Biosynthetic Diversity.</title>
        <authorList>
            <person name="Kalkreuter E."/>
            <person name="Kautsar S.A."/>
            <person name="Yang D."/>
            <person name="Bader C.D."/>
            <person name="Teijaro C.N."/>
            <person name="Fluegel L."/>
            <person name="Davis C.M."/>
            <person name="Simpson J.R."/>
            <person name="Lauterbach L."/>
            <person name="Steele A.D."/>
            <person name="Gui C."/>
            <person name="Meng S."/>
            <person name="Li G."/>
            <person name="Viehrig K."/>
            <person name="Ye F."/>
            <person name="Su P."/>
            <person name="Kiefer A.F."/>
            <person name="Nichols A."/>
            <person name="Cepeda A.J."/>
            <person name="Yan W."/>
            <person name="Fan B."/>
            <person name="Jiang Y."/>
            <person name="Adhikari A."/>
            <person name="Zheng C.-J."/>
            <person name="Schuster L."/>
            <person name="Cowan T.M."/>
            <person name="Smanski M.J."/>
            <person name="Chevrette M.G."/>
            <person name="De Carvalho L.P.S."/>
            <person name="Shen B."/>
        </authorList>
    </citation>
    <scope>NUCLEOTIDE SEQUENCE [LARGE SCALE GENOMIC DNA]</scope>
    <source>
        <strain evidence="3 4">NPDC006488</strain>
    </source>
</reference>
<dbReference type="Gene3D" id="3.60.110.10">
    <property type="entry name" value="Carbon-nitrogen hydrolase"/>
    <property type="match status" value="1"/>
</dbReference>
<dbReference type="InterPro" id="IPR003010">
    <property type="entry name" value="C-N_Hydrolase"/>
</dbReference>
<keyword evidence="4" id="KW-1185">Reference proteome</keyword>
<keyword evidence="3" id="KW-0378">Hydrolase</keyword>
<dbReference type="PROSITE" id="PS50263">
    <property type="entry name" value="CN_HYDROLASE"/>
    <property type="match status" value="1"/>
</dbReference>
<dbReference type="SUPFAM" id="SSF56317">
    <property type="entry name" value="Carbon-nitrogen hydrolase"/>
    <property type="match status" value="1"/>
</dbReference>
<dbReference type="PANTHER" id="PTHR23088">
    <property type="entry name" value="NITRILASE-RELATED"/>
    <property type="match status" value="1"/>
</dbReference>
<evidence type="ECO:0000256" key="1">
    <source>
        <dbReference type="ARBA" id="ARBA00010613"/>
    </source>
</evidence>